<dbReference type="Gene3D" id="2.40.50.230">
    <property type="entry name" value="Gp5 N-terminal domain"/>
    <property type="match status" value="1"/>
</dbReference>
<name>A0ABQ5NYN5_9ACTN</name>
<keyword evidence="1" id="KW-0812">Transmembrane</keyword>
<feature type="domain" description="Gp5/Type VI secretion system Vgr protein OB-fold" evidence="2">
    <location>
        <begin position="388"/>
        <end position="446"/>
    </location>
</feature>
<dbReference type="InterPro" id="IPR006531">
    <property type="entry name" value="Gp5/Vgr_OB"/>
</dbReference>
<feature type="transmembrane region" description="Helical" evidence="1">
    <location>
        <begin position="52"/>
        <end position="74"/>
    </location>
</feature>
<evidence type="ECO:0000313" key="4">
    <source>
        <dbReference type="Proteomes" id="UP001291653"/>
    </source>
</evidence>
<keyword evidence="4" id="KW-1185">Reference proteome</keyword>
<dbReference type="Pfam" id="PF04717">
    <property type="entry name" value="Phage_base_V"/>
    <property type="match status" value="1"/>
</dbReference>
<dbReference type="InterPro" id="IPR047702">
    <property type="entry name" value="VgrG-rel"/>
</dbReference>
<keyword evidence="1" id="KW-1133">Transmembrane helix</keyword>
<dbReference type="SUPFAM" id="SSF69279">
    <property type="entry name" value="Phage tail proteins"/>
    <property type="match status" value="1"/>
</dbReference>
<dbReference type="EMBL" id="BSBI01000004">
    <property type="protein sequence ID" value="GLF95273.1"/>
    <property type="molecule type" value="Genomic_DNA"/>
</dbReference>
<dbReference type="SUPFAM" id="SSF69255">
    <property type="entry name" value="gp5 N-terminal domain-like"/>
    <property type="match status" value="1"/>
</dbReference>
<reference evidence="3 4" key="1">
    <citation type="submission" date="2022-10" db="EMBL/GenBank/DDBJ databases">
        <title>Draft genome sequence of Streptomyces sp. YSPA8.</title>
        <authorList>
            <person name="Moriuchi R."/>
            <person name="Dohra H."/>
            <person name="Yamamura H."/>
            <person name="Kodani S."/>
        </authorList>
    </citation>
    <scope>NUCLEOTIDE SEQUENCE [LARGE SCALE GENOMIC DNA]</scope>
    <source>
        <strain evidence="3 4">YSPA8</strain>
    </source>
</reference>
<protein>
    <submittedName>
        <fullName evidence="3">VgrG-related protein</fullName>
    </submittedName>
</protein>
<accession>A0ABQ5NYN5</accession>
<organism evidence="3 4">
    <name type="scientific">Streptomyces yaizuensis</name>
    <dbReference type="NCBI Taxonomy" id="2989713"/>
    <lineage>
        <taxon>Bacteria</taxon>
        <taxon>Bacillati</taxon>
        <taxon>Actinomycetota</taxon>
        <taxon>Actinomycetes</taxon>
        <taxon>Kitasatosporales</taxon>
        <taxon>Streptomycetaceae</taxon>
        <taxon>Streptomyces</taxon>
    </lineage>
</organism>
<proteinExistence type="predicted"/>
<dbReference type="InterPro" id="IPR037026">
    <property type="entry name" value="Vgr_OB-fold_dom_sf"/>
</dbReference>
<gene>
    <name evidence="3" type="ORF">SYYSPA8_13270</name>
</gene>
<evidence type="ECO:0000259" key="2">
    <source>
        <dbReference type="Pfam" id="PF04717"/>
    </source>
</evidence>
<keyword evidence="1" id="KW-0472">Membrane</keyword>
<dbReference type="Pfam" id="PF05954">
    <property type="entry name" value="Phage_GPD"/>
    <property type="match status" value="1"/>
</dbReference>
<comment type="caution">
    <text evidence="3">The sequence shown here is derived from an EMBL/GenBank/DDBJ whole genome shotgun (WGS) entry which is preliminary data.</text>
</comment>
<dbReference type="RefSeq" id="WP_323447314.1">
    <property type="nucleotide sequence ID" value="NZ_BSBI01000004.1"/>
</dbReference>
<dbReference type="NCBIfam" id="NF033848">
    <property type="entry name" value="VgrG_rel"/>
    <property type="match status" value="1"/>
</dbReference>
<evidence type="ECO:0000313" key="3">
    <source>
        <dbReference type="EMBL" id="GLF95273.1"/>
    </source>
</evidence>
<sequence length="605" mass="62252">MPDRTNSASMLVDLQGPLPGAWQQALGRVEITTTLGLPARAGLRFRDPRRRLLVELAVAIGVPVTVAVVSSGAARPVRVFSGEVTGFEHQSDRTGSFTVVQAMDRGHRMMRGRRIAAHEDTTLGAVVSLLAERAGLTAGAISGGDEEFTHLCQPDVSDWEFLQILASERGTVVTVHDGALAFSGLKPASEAPVAPGPRADLPPGVLAYGRNLRSLRVAAESTGLAAGVDVRGWDPTAQEPLVAPVLVTEAASVQTGVTPAEAAELFGAGRITVPATWHPTQAGVDAHARATATDIATAFAELEAEVTGAPNLVAGAPVTLSGVGAPLEGKYTATDVTHVYAPEGGFTSRVLLNSRPVGAWSRPLGQGVAPVVPGLAVAVIATVREPAAEAVGWVRLTLPWLSDDYTTDWVRVAAHGGVVLPAVGDEVLVGFESGRLDRPFVVGRLYNPKQPPVRAQKPFLDSEGRAGVLATWENRAGDGIDLLDGEEAAGVVISDKEGTLAVAVDRHDALVRLTAGSTTVEVAKDGAVTVKAGEYNAAVDPQSGVSCKVGASEIAVSDSKVSLKSGVAELVLDSSGVSLTNGATKIVVGAAGITLAGASVDINQA</sequence>
<evidence type="ECO:0000256" key="1">
    <source>
        <dbReference type="SAM" id="Phobius"/>
    </source>
</evidence>
<dbReference type="Proteomes" id="UP001291653">
    <property type="component" value="Unassembled WGS sequence"/>
</dbReference>